<comment type="caution">
    <text evidence="2">The sequence shown here is derived from an EMBL/GenBank/DDBJ whole genome shotgun (WGS) entry which is preliminary data.</text>
</comment>
<feature type="signal peptide" evidence="1">
    <location>
        <begin position="1"/>
        <end position="23"/>
    </location>
</feature>
<evidence type="ECO:0008006" key="4">
    <source>
        <dbReference type="Google" id="ProtNLM"/>
    </source>
</evidence>
<dbReference type="EMBL" id="QVEV01000031">
    <property type="protein sequence ID" value="RGC12437.1"/>
    <property type="molecule type" value="Genomic_DNA"/>
</dbReference>
<gene>
    <name evidence="2" type="ORF">DXA38_17075</name>
</gene>
<feature type="chain" id="PRO_5017693744" description="Lipoprotein" evidence="1">
    <location>
        <begin position="24"/>
        <end position="228"/>
    </location>
</feature>
<evidence type="ECO:0000313" key="2">
    <source>
        <dbReference type="EMBL" id="RGC12437.1"/>
    </source>
</evidence>
<reference evidence="2 3" key="1">
    <citation type="submission" date="2018-08" db="EMBL/GenBank/DDBJ databases">
        <title>A genome reference for cultivated species of the human gut microbiota.</title>
        <authorList>
            <person name="Zou Y."/>
            <person name="Xue W."/>
            <person name="Luo G."/>
        </authorList>
    </citation>
    <scope>NUCLEOTIDE SEQUENCE [LARGE SCALE GENOMIC DNA]</scope>
    <source>
        <strain evidence="2 3">OF01-2LB</strain>
    </source>
</reference>
<dbReference type="Proteomes" id="UP000260025">
    <property type="component" value="Unassembled WGS sequence"/>
</dbReference>
<dbReference type="PROSITE" id="PS51257">
    <property type="entry name" value="PROKAR_LIPOPROTEIN"/>
    <property type="match status" value="1"/>
</dbReference>
<dbReference type="RefSeq" id="WP_117444234.1">
    <property type="nucleotide sequence ID" value="NZ_JAJFEN010000025.1"/>
</dbReference>
<evidence type="ECO:0000256" key="1">
    <source>
        <dbReference type="SAM" id="SignalP"/>
    </source>
</evidence>
<name>A0A3E2VPM3_CLOIN</name>
<dbReference type="OrthoDB" id="1958103at2"/>
<organism evidence="2 3">
    <name type="scientific">Clostridium innocuum</name>
    <dbReference type="NCBI Taxonomy" id="1522"/>
    <lineage>
        <taxon>Bacteria</taxon>
        <taxon>Bacillati</taxon>
        <taxon>Bacillota</taxon>
        <taxon>Clostridia</taxon>
        <taxon>Eubacteriales</taxon>
        <taxon>Clostridiaceae</taxon>
        <taxon>Clostridium</taxon>
    </lineage>
</organism>
<proteinExistence type="predicted"/>
<protein>
    <recommendedName>
        <fullName evidence="4">Lipoprotein</fullName>
    </recommendedName>
</protein>
<evidence type="ECO:0000313" key="3">
    <source>
        <dbReference type="Proteomes" id="UP000260025"/>
    </source>
</evidence>
<sequence>MSKQRYFLSILLLCLLLAGCRDTADKERKEPVCAGDRAISLKSALLANATASYYGKAAENDKVLAFMKRKSIQRFLAMWVREETGDIEAPIWDYASFSPVMVKDLESKDISAQRQLYSCVFSDGSGRYGYCLFEYLDKESAITNWGVKETTPYRYDLQANSERIADSLLESDIDLLSANASRVCLYDEHTRKAEQVIVFTDHLKNSYICSFETAALKARKWKPFVNTK</sequence>
<accession>A0A3E2VPM3</accession>
<dbReference type="AlphaFoldDB" id="A0A3E2VPM3"/>
<keyword evidence="1" id="KW-0732">Signal</keyword>